<accession>A0A814AFG0</accession>
<gene>
    <name evidence="2" type="ORF">OXX778_LOCUS12054</name>
</gene>
<proteinExistence type="predicted"/>
<evidence type="ECO:0000313" key="2">
    <source>
        <dbReference type="EMBL" id="CAF0914082.1"/>
    </source>
</evidence>
<keyword evidence="3" id="KW-1185">Reference proteome</keyword>
<comment type="caution">
    <text evidence="2">The sequence shown here is derived from an EMBL/GenBank/DDBJ whole genome shotgun (WGS) entry which is preliminary data.</text>
</comment>
<dbReference type="EMBL" id="CAJNOC010002125">
    <property type="protein sequence ID" value="CAF0914082.1"/>
    <property type="molecule type" value="Genomic_DNA"/>
</dbReference>
<organism evidence="2 3">
    <name type="scientific">Brachionus calyciflorus</name>
    <dbReference type="NCBI Taxonomy" id="104777"/>
    <lineage>
        <taxon>Eukaryota</taxon>
        <taxon>Metazoa</taxon>
        <taxon>Spiralia</taxon>
        <taxon>Gnathifera</taxon>
        <taxon>Rotifera</taxon>
        <taxon>Eurotatoria</taxon>
        <taxon>Monogononta</taxon>
        <taxon>Pseudotrocha</taxon>
        <taxon>Ploima</taxon>
        <taxon>Brachionidae</taxon>
        <taxon>Brachionus</taxon>
    </lineage>
</organism>
<evidence type="ECO:0000313" key="3">
    <source>
        <dbReference type="Proteomes" id="UP000663879"/>
    </source>
</evidence>
<reference evidence="2" key="1">
    <citation type="submission" date="2021-02" db="EMBL/GenBank/DDBJ databases">
        <authorList>
            <person name="Nowell W R."/>
        </authorList>
    </citation>
    <scope>NUCLEOTIDE SEQUENCE</scope>
    <source>
        <strain evidence="2">Ploen Becks lab</strain>
    </source>
</reference>
<keyword evidence="1" id="KW-0175">Coiled coil</keyword>
<sequence length="154" mass="18615">MHFDRKEDIIKTLNDEAKKLVDLINEEKLRLEREKTELEKEISFAESYFKRKKLEDTLKIIIGKQSELNLDDLELKDCDSINDNVKKLIEVKRDINFHSSALKETSREIKQLKYYKIFIIMEIENIFEKFINLNQHVQCDQYIDTMEHEIKDEF</sequence>
<name>A0A814AFG0_9BILA</name>
<protein>
    <submittedName>
        <fullName evidence="2">Uncharacterized protein</fullName>
    </submittedName>
</protein>
<dbReference type="Proteomes" id="UP000663879">
    <property type="component" value="Unassembled WGS sequence"/>
</dbReference>
<evidence type="ECO:0000256" key="1">
    <source>
        <dbReference type="SAM" id="Coils"/>
    </source>
</evidence>
<dbReference type="AlphaFoldDB" id="A0A814AFG0"/>
<feature type="coiled-coil region" evidence="1">
    <location>
        <begin position="10"/>
        <end position="48"/>
    </location>
</feature>